<dbReference type="OrthoDB" id="2143914at2759"/>
<dbReference type="SUPFAM" id="SSF46689">
    <property type="entry name" value="Homeodomain-like"/>
    <property type="match status" value="1"/>
</dbReference>
<protein>
    <submittedName>
        <fullName evidence="3">3331_t:CDS:1</fullName>
    </submittedName>
</protein>
<evidence type="ECO:0000259" key="1">
    <source>
        <dbReference type="PROSITE" id="PS50090"/>
    </source>
</evidence>
<dbReference type="PROSITE" id="PS51294">
    <property type="entry name" value="HTH_MYB"/>
    <property type="match status" value="1"/>
</dbReference>
<comment type="caution">
    <text evidence="3">The sequence shown here is derived from an EMBL/GenBank/DDBJ whole genome shotgun (WGS) entry which is preliminary data.</text>
</comment>
<evidence type="ECO:0000259" key="2">
    <source>
        <dbReference type="PROSITE" id="PS51294"/>
    </source>
</evidence>
<name>A0A9N8WUF2_9GLOM</name>
<dbReference type="SMART" id="SM00717">
    <property type="entry name" value="SANT"/>
    <property type="match status" value="2"/>
</dbReference>
<evidence type="ECO:0000313" key="3">
    <source>
        <dbReference type="EMBL" id="CAG8494374.1"/>
    </source>
</evidence>
<feature type="domain" description="Myb-like" evidence="1">
    <location>
        <begin position="54"/>
        <end position="109"/>
    </location>
</feature>
<dbReference type="InterPro" id="IPR050560">
    <property type="entry name" value="MYB_TF"/>
</dbReference>
<dbReference type="InterPro" id="IPR017930">
    <property type="entry name" value="Myb_dom"/>
</dbReference>
<dbReference type="PANTHER" id="PTHR45614">
    <property type="entry name" value="MYB PROTEIN-RELATED"/>
    <property type="match status" value="1"/>
</dbReference>
<evidence type="ECO:0000313" key="4">
    <source>
        <dbReference type="Proteomes" id="UP000789508"/>
    </source>
</evidence>
<dbReference type="GO" id="GO:0005634">
    <property type="term" value="C:nucleus"/>
    <property type="evidence" value="ECO:0007669"/>
    <property type="project" value="TreeGrafter"/>
</dbReference>
<reference evidence="3" key="1">
    <citation type="submission" date="2021-06" db="EMBL/GenBank/DDBJ databases">
        <authorList>
            <person name="Kallberg Y."/>
            <person name="Tangrot J."/>
            <person name="Rosling A."/>
        </authorList>
    </citation>
    <scope>NUCLEOTIDE SEQUENCE</scope>
    <source>
        <strain evidence="3">FL130A</strain>
    </source>
</reference>
<dbReference type="CDD" id="cd00167">
    <property type="entry name" value="SANT"/>
    <property type="match status" value="2"/>
</dbReference>
<proteinExistence type="predicted"/>
<dbReference type="InterPro" id="IPR001005">
    <property type="entry name" value="SANT/Myb"/>
</dbReference>
<dbReference type="PROSITE" id="PS50090">
    <property type="entry name" value="MYB_LIKE"/>
    <property type="match status" value="2"/>
</dbReference>
<feature type="domain" description="HTH myb-type" evidence="2">
    <location>
        <begin position="1"/>
        <end position="57"/>
    </location>
</feature>
<accession>A0A9N8WUF2</accession>
<dbReference type="AlphaFoldDB" id="A0A9N8WUF2"/>
<dbReference type="Gene3D" id="1.10.10.60">
    <property type="entry name" value="Homeodomain-like"/>
    <property type="match status" value="1"/>
</dbReference>
<dbReference type="Proteomes" id="UP000789508">
    <property type="component" value="Unassembled WGS sequence"/>
</dbReference>
<dbReference type="GO" id="GO:0000981">
    <property type="term" value="F:DNA-binding transcription factor activity, RNA polymerase II-specific"/>
    <property type="evidence" value="ECO:0007669"/>
    <property type="project" value="TreeGrafter"/>
</dbReference>
<keyword evidence="4" id="KW-1185">Reference proteome</keyword>
<dbReference type="Pfam" id="PF13921">
    <property type="entry name" value="Myb_DNA-bind_6"/>
    <property type="match status" value="1"/>
</dbReference>
<gene>
    <name evidence="3" type="ORF">ALEPTO_LOCUS3153</name>
</gene>
<sequence length="137" mass="16402">MSRGRNKWTCEDDQKLRTLFKTYQGQQKLWQLISNWFPKRNSKSCRERWTFHVNPEINHLPFAHDEQKYILSRVKQPGTTDWVAIAEGISRPYARRTALQCKNFVNNRQRRINGEVEKLTDQYKKSGDRMNLGFILN</sequence>
<dbReference type="EMBL" id="CAJVPS010000553">
    <property type="protein sequence ID" value="CAG8494374.1"/>
    <property type="molecule type" value="Genomic_DNA"/>
</dbReference>
<dbReference type="GO" id="GO:0000978">
    <property type="term" value="F:RNA polymerase II cis-regulatory region sequence-specific DNA binding"/>
    <property type="evidence" value="ECO:0007669"/>
    <property type="project" value="TreeGrafter"/>
</dbReference>
<dbReference type="InterPro" id="IPR009057">
    <property type="entry name" value="Homeodomain-like_sf"/>
</dbReference>
<feature type="domain" description="Myb-like" evidence="1">
    <location>
        <begin position="1"/>
        <end position="53"/>
    </location>
</feature>
<organism evidence="3 4">
    <name type="scientific">Ambispora leptoticha</name>
    <dbReference type="NCBI Taxonomy" id="144679"/>
    <lineage>
        <taxon>Eukaryota</taxon>
        <taxon>Fungi</taxon>
        <taxon>Fungi incertae sedis</taxon>
        <taxon>Mucoromycota</taxon>
        <taxon>Glomeromycotina</taxon>
        <taxon>Glomeromycetes</taxon>
        <taxon>Archaeosporales</taxon>
        <taxon>Ambisporaceae</taxon>
        <taxon>Ambispora</taxon>
    </lineage>
</organism>